<dbReference type="RefSeq" id="WP_014802920.1">
    <property type="nucleotide sequence ID" value="NC_018020.1"/>
</dbReference>
<name>I4B554_TURPD</name>
<evidence type="ECO:0000313" key="4">
    <source>
        <dbReference type="Proteomes" id="UP000006048"/>
    </source>
</evidence>
<dbReference type="Gene3D" id="1.10.10.800">
    <property type="match status" value="1"/>
</dbReference>
<dbReference type="OrthoDB" id="9805123at2"/>
<keyword evidence="1 3" id="KW-0378">Hydrolase</keyword>
<organism evidence="3 4">
    <name type="scientific">Turneriella parva (strain ATCC BAA-1111 / DSM 21527 / NCTC 11395 / H)</name>
    <name type="common">Leptospira parva</name>
    <dbReference type="NCBI Taxonomy" id="869212"/>
    <lineage>
        <taxon>Bacteria</taxon>
        <taxon>Pseudomonadati</taxon>
        <taxon>Spirochaetota</taxon>
        <taxon>Spirochaetia</taxon>
        <taxon>Leptospirales</taxon>
        <taxon>Leptospiraceae</taxon>
        <taxon>Turneriella</taxon>
    </lineage>
</organism>
<dbReference type="HOGENOM" id="CLU_048587_1_0_12"/>
<gene>
    <name evidence="3" type="ordered locus">Turpa_1764</name>
</gene>
<feature type="domain" description="Xaa-Pro dipeptidyl-peptidase-like" evidence="2">
    <location>
        <begin position="22"/>
        <end position="160"/>
    </location>
</feature>
<dbReference type="AlphaFoldDB" id="I4B554"/>
<dbReference type="Proteomes" id="UP000006048">
    <property type="component" value="Chromosome"/>
</dbReference>
<dbReference type="PATRIC" id="fig|869212.3.peg.1765"/>
<dbReference type="GO" id="GO:0052689">
    <property type="term" value="F:carboxylic ester hydrolase activity"/>
    <property type="evidence" value="ECO:0007669"/>
    <property type="project" value="UniProtKB-ARBA"/>
</dbReference>
<dbReference type="SUPFAM" id="SSF53474">
    <property type="entry name" value="alpha/beta-Hydrolases"/>
    <property type="match status" value="1"/>
</dbReference>
<protein>
    <submittedName>
        <fullName evidence="3">Alpha/beta hydrolase fold containing protein</fullName>
    </submittedName>
</protein>
<dbReference type="Gene3D" id="3.40.50.1820">
    <property type="entry name" value="alpha/beta hydrolase"/>
    <property type="match status" value="1"/>
</dbReference>
<evidence type="ECO:0000313" key="3">
    <source>
        <dbReference type="EMBL" id="AFM12411.1"/>
    </source>
</evidence>
<reference evidence="3 4" key="1">
    <citation type="submission" date="2012-06" db="EMBL/GenBank/DDBJ databases">
        <title>The complete chromosome of genome of Turneriella parva DSM 21527.</title>
        <authorList>
            <consortium name="US DOE Joint Genome Institute (JGI-PGF)"/>
            <person name="Lucas S."/>
            <person name="Han J."/>
            <person name="Lapidus A."/>
            <person name="Bruce D."/>
            <person name="Goodwin L."/>
            <person name="Pitluck S."/>
            <person name="Peters L."/>
            <person name="Kyrpides N."/>
            <person name="Mavromatis K."/>
            <person name="Ivanova N."/>
            <person name="Mikhailova N."/>
            <person name="Chertkov O."/>
            <person name="Detter J.C."/>
            <person name="Tapia R."/>
            <person name="Han C."/>
            <person name="Land M."/>
            <person name="Hauser L."/>
            <person name="Markowitz V."/>
            <person name="Cheng J.-F."/>
            <person name="Hugenholtz P."/>
            <person name="Woyke T."/>
            <person name="Wu D."/>
            <person name="Gronow S."/>
            <person name="Wellnitz S."/>
            <person name="Brambilla E."/>
            <person name="Klenk H.-P."/>
            <person name="Eisen J.A."/>
        </authorList>
    </citation>
    <scope>NUCLEOTIDE SEQUENCE [LARGE SCALE GENOMIC DNA]</scope>
    <source>
        <strain evidence="4">ATCC BAA-1111 / DSM 21527 / NCTC 11395 / H</strain>
    </source>
</reference>
<dbReference type="InterPro" id="IPR050261">
    <property type="entry name" value="FrsA_esterase"/>
</dbReference>
<dbReference type="PANTHER" id="PTHR22946">
    <property type="entry name" value="DIENELACTONE HYDROLASE DOMAIN-CONTAINING PROTEIN-RELATED"/>
    <property type="match status" value="1"/>
</dbReference>
<dbReference type="InterPro" id="IPR000383">
    <property type="entry name" value="Xaa-Pro-like_dom"/>
</dbReference>
<evidence type="ECO:0000259" key="2">
    <source>
        <dbReference type="Pfam" id="PF02129"/>
    </source>
</evidence>
<dbReference type="KEGG" id="tpx:Turpa_1764"/>
<dbReference type="STRING" id="869212.Turpa_1764"/>
<dbReference type="PANTHER" id="PTHR22946:SF9">
    <property type="entry name" value="POLYKETIDE TRANSFERASE AF380"/>
    <property type="match status" value="1"/>
</dbReference>
<sequence>MFKRSDIEFVSGKKGELCRGWLYAPDAESGRLPAVIMAHGFGAVKELRLDAYAEKFAEAGCAVLVFDYRHFGSSEGEPRQLIDISLQLEDWRAALEFARHHSAIDAKRIALWGSSFSGGHVVEIAAADQKVRCVISQVPHLDGFASAAMAGGAQAARLGIEAARDAASGLIGLDPHYVKIAGGPGDLAAMTSENVAAIWPRMIPTGFSFDNRIAARIFLHLPLYSPERFAEKMTMPWLIQAATHDQTTPLAPAEKAARLAPKATLIKYDCDHFDPYLPPLFDTIVAAQVEFLKKWL</sequence>
<evidence type="ECO:0000256" key="1">
    <source>
        <dbReference type="ARBA" id="ARBA00022801"/>
    </source>
</evidence>
<keyword evidence="4" id="KW-1185">Reference proteome</keyword>
<accession>I4B554</accession>
<dbReference type="InterPro" id="IPR029058">
    <property type="entry name" value="AB_hydrolase_fold"/>
</dbReference>
<proteinExistence type="predicted"/>
<dbReference type="EMBL" id="CP002959">
    <property type="protein sequence ID" value="AFM12411.1"/>
    <property type="molecule type" value="Genomic_DNA"/>
</dbReference>
<dbReference type="Pfam" id="PF02129">
    <property type="entry name" value="Peptidase_S15"/>
    <property type="match status" value="1"/>
</dbReference>